<protein>
    <submittedName>
        <fullName evidence="1">Uncharacterized protein</fullName>
    </submittedName>
</protein>
<name>A0ABR1M6K1_9PEZI</name>
<gene>
    <name evidence="1" type="ORF">IWX46DRAFT_158109</name>
</gene>
<evidence type="ECO:0000313" key="2">
    <source>
        <dbReference type="Proteomes" id="UP001365128"/>
    </source>
</evidence>
<proteinExistence type="predicted"/>
<organism evidence="1 2">
    <name type="scientific">Phyllosticta citricarpa</name>
    <dbReference type="NCBI Taxonomy" id="55181"/>
    <lineage>
        <taxon>Eukaryota</taxon>
        <taxon>Fungi</taxon>
        <taxon>Dikarya</taxon>
        <taxon>Ascomycota</taxon>
        <taxon>Pezizomycotina</taxon>
        <taxon>Dothideomycetes</taxon>
        <taxon>Dothideomycetes incertae sedis</taxon>
        <taxon>Botryosphaeriales</taxon>
        <taxon>Phyllostictaceae</taxon>
        <taxon>Phyllosticta</taxon>
    </lineage>
</organism>
<sequence length="235" mass="26396">MLMQLAIRAHVIPEIMAWTIPMLRARMTGRRHVMLKTMTAPMAEKNNSPQKNRVLGRLTAASTFPLQEEGEKIDWLLQMPIRHRKFYDGQAARADMSRSEKKRKKKKTGVCTFGLDLSCSGFCTRQVRPHHPRCGSLAVLVLPCSPPLHRWRRRLLRTGWSTGSRGETGTFRDAAAAWISEKLGQTFPFLLANRPLPIMLRGHCLGGGFGGIQLTNTKCVRGDGNLSAALIRQRV</sequence>
<comment type="caution">
    <text evidence="1">The sequence shown here is derived from an EMBL/GenBank/DDBJ whole genome shotgun (WGS) entry which is preliminary data.</text>
</comment>
<dbReference type="EMBL" id="JBBPDW010000021">
    <property type="protein sequence ID" value="KAK7543266.1"/>
    <property type="molecule type" value="Genomic_DNA"/>
</dbReference>
<keyword evidence="2" id="KW-1185">Reference proteome</keyword>
<accession>A0ABR1M6K1</accession>
<evidence type="ECO:0000313" key="1">
    <source>
        <dbReference type="EMBL" id="KAK7543266.1"/>
    </source>
</evidence>
<dbReference type="Proteomes" id="UP001365128">
    <property type="component" value="Unassembled WGS sequence"/>
</dbReference>
<reference evidence="1 2" key="1">
    <citation type="submission" date="2024-04" db="EMBL/GenBank/DDBJ databases">
        <title>Phyllosticta paracitricarpa is synonymous to the EU quarantine fungus P. citricarpa based on phylogenomic analyses.</title>
        <authorList>
            <consortium name="Lawrence Berkeley National Laboratory"/>
            <person name="Van Ingen-Buijs V.A."/>
            <person name="Van Westerhoven A.C."/>
            <person name="Haridas S."/>
            <person name="Skiadas P."/>
            <person name="Martin F."/>
            <person name="Groenewald J.Z."/>
            <person name="Crous P.W."/>
            <person name="Seidl M.F."/>
        </authorList>
    </citation>
    <scope>NUCLEOTIDE SEQUENCE [LARGE SCALE GENOMIC DNA]</scope>
    <source>
        <strain evidence="1 2">CBS 122670</strain>
    </source>
</reference>